<organism evidence="6 7">
    <name type="scientific">Aegilops tauschii subsp. strangulata</name>
    <name type="common">Goatgrass</name>
    <dbReference type="NCBI Taxonomy" id="200361"/>
    <lineage>
        <taxon>Eukaryota</taxon>
        <taxon>Viridiplantae</taxon>
        <taxon>Streptophyta</taxon>
        <taxon>Embryophyta</taxon>
        <taxon>Tracheophyta</taxon>
        <taxon>Spermatophyta</taxon>
        <taxon>Magnoliopsida</taxon>
        <taxon>Liliopsida</taxon>
        <taxon>Poales</taxon>
        <taxon>Poaceae</taxon>
        <taxon>BOP clade</taxon>
        <taxon>Pooideae</taxon>
        <taxon>Triticodae</taxon>
        <taxon>Triticeae</taxon>
        <taxon>Triticinae</taxon>
        <taxon>Aegilops</taxon>
    </lineage>
</organism>
<evidence type="ECO:0000256" key="3">
    <source>
        <dbReference type="ARBA" id="ARBA00022737"/>
    </source>
</evidence>
<protein>
    <recommendedName>
        <fullName evidence="5">Leucine-rich repeat-containing N-terminal plant-type domain-containing protein</fullName>
    </recommendedName>
</protein>
<keyword evidence="3" id="KW-0677">Repeat</keyword>
<evidence type="ECO:0000256" key="1">
    <source>
        <dbReference type="ARBA" id="ARBA00022614"/>
    </source>
</evidence>
<reference evidence="7" key="1">
    <citation type="journal article" date="2014" name="Science">
        <title>Ancient hybridizations among the ancestral genomes of bread wheat.</title>
        <authorList>
            <consortium name="International Wheat Genome Sequencing Consortium,"/>
            <person name="Marcussen T."/>
            <person name="Sandve S.R."/>
            <person name="Heier L."/>
            <person name="Spannagl M."/>
            <person name="Pfeifer M."/>
            <person name="Jakobsen K.S."/>
            <person name="Wulff B.B."/>
            <person name="Steuernagel B."/>
            <person name="Mayer K.F."/>
            <person name="Olsen O.A."/>
        </authorList>
    </citation>
    <scope>NUCLEOTIDE SEQUENCE [LARGE SCALE GENOMIC DNA]</scope>
    <source>
        <strain evidence="7">cv. AL8/78</strain>
    </source>
</reference>
<dbReference type="Gene3D" id="3.80.10.10">
    <property type="entry name" value="Ribonuclease Inhibitor"/>
    <property type="match status" value="1"/>
</dbReference>
<feature type="domain" description="Leucine-rich repeat-containing N-terminal plant-type" evidence="5">
    <location>
        <begin position="25"/>
        <end position="65"/>
    </location>
</feature>
<sequence length="83" mass="9084">PAMEAQTGAALLLACLLALATIASSNNEGDILYSQRQVWKDPNNVLTSWDPTLVNPCTWFHVTCNNVNSVIRVYAASLFSFLL</sequence>
<reference evidence="7" key="2">
    <citation type="journal article" date="2017" name="Nat. Plants">
        <title>The Aegilops tauschii genome reveals multiple impacts of transposons.</title>
        <authorList>
            <person name="Zhao G."/>
            <person name="Zou C."/>
            <person name="Li K."/>
            <person name="Wang K."/>
            <person name="Li T."/>
            <person name="Gao L."/>
            <person name="Zhang X."/>
            <person name="Wang H."/>
            <person name="Yang Z."/>
            <person name="Liu X."/>
            <person name="Jiang W."/>
            <person name="Mao L."/>
            <person name="Kong X."/>
            <person name="Jiao Y."/>
            <person name="Jia J."/>
        </authorList>
    </citation>
    <scope>NUCLEOTIDE SEQUENCE [LARGE SCALE GENOMIC DNA]</scope>
    <source>
        <strain evidence="7">cv. AL8/78</strain>
    </source>
</reference>
<evidence type="ECO:0000256" key="4">
    <source>
        <dbReference type="SAM" id="SignalP"/>
    </source>
</evidence>
<proteinExistence type="predicted"/>
<evidence type="ECO:0000256" key="2">
    <source>
        <dbReference type="ARBA" id="ARBA00022729"/>
    </source>
</evidence>
<feature type="signal peptide" evidence="4">
    <location>
        <begin position="1"/>
        <end position="25"/>
    </location>
</feature>
<evidence type="ECO:0000259" key="5">
    <source>
        <dbReference type="Pfam" id="PF08263"/>
    </source>
</evidence>
<dbReference type="InterPro" id="IPR013210">
    <property type="entry name" value="LRR_N_plant-typ"/>
</dbReference>
<reference evidence="6" key="4">
    <citation type="submission" date="2019-03" db="UniProtKB">
        <authorList>
            <consortium name="EnsemblPlants"/>
        </authorList>
    </citation>
    <scope>IDENTIFICATION</scope>
</reference>
<reference evidence="6" key="5">
    <citation type="journal article" date="2021" name="G3 (Bethesda)">
        <title>Aegilops tauschii genome assembly Aet v5.0 features greater sequence contiguity and improved annotation.</title>
        <authorList>
            <person name="Wang L."/>
            <person name="Zhu T."/>
            <person name="Rodriguez J.C."/>
            <person name="Deal K.R."/>
            <person name="Dubcovsky J."/>
            <person name="McGuire P.E."/>
            <person name="Lux T."/>
            <person name="Spannagl M."/>
            <person name="Mayer K.F.X."/>
            <person name="Baldrich P."/>
            <person name="Meyers B.C."/>
            <person name="Huo N."/>
            <person name="Gu Y.Q."/>
            <person name="Zhou H."/>
            <person name="Devos K.M."/>
            <person name="Bennetzen J.L."/>
            <person name="Unver T."/>
            <person name="Budak H."/>
            <person name="Gulick P.J."/>
            <person name="Galiba G."/>
            <person name="Kalapos B."/>
            <person name="Nelson D.R."/>
            <person name="Li P."/>
            <person name="You F.M."/>
            <person name="Luo M.C."/>
            <person name="Dvorak J."/>
        </authorList>
    </citation>
    <scope>NUCLEOTIDE SEQUENCE [LARGE SCALE GENOMIC DNA]</scope>
    <source>
        <strain evidence="6">cv. AL8/78</strain>
    </source>
</reference>
<name>A0A453GL39_AEGTS</name>
<dbReference type="InterPro" id="IPR032675">
    <property type="entry name" value="LRR_dom_sf"/>
</dbReference>
<dbReference type="EnsemblPlants" id="AET3Gv21094400.11">
    <property type="protein sequence ID" value="AET3Gv21094400.11"/>
    <property type="gene ID" value="AET3Gv21094400"/>
</dbReference>
<keyword evidence="7" id="KW-1185">Reference proteome</keyword>
<accession>A0A453GL39</accession>
<evidence type="ECO:0000313" key="7">
    <source>
        <dbReference type="Proteomes" id="UP000015105"/>
    </source>
</evidence>
<keyword evidence="1" id="KW-0433">Leucine-rich repeat</keyword>
<dbReference type="Gramene" id="AET3Gv21094400.11">
    <property type="protein sequence ID" value="AET3Gv21094400.11"/>
    <property type="gene ID" value="AET3Gv21094400"/>
</dbReference>
<reference evidence="6" key="3">
    <citation type="journal article" date="2017" name="Nature">
        <title>Genome sequence of the progenitor of the wheat D genome Aegilops tauschii.</title>
        <authorList>
            <person name="Luo M.C."/>
            <person name="Gu Y.Q."/>
            <person name="Puiu D."/>
            <person name="Wang H."/>
            <person name="Twardziok S.O."/>
            <person name="Deal K.R."/>
            <person name="Huo N."/>
            <person name="Zhu T."/>
            <person name="Wang L."/>
            <person name="Wang Y."/>
            <person name="McGuire P.E."/>
            <person name="Liu S."/>
            <person name="Long H."/>
            <person name="Ramasamy R.K."/>
            <person name="Rodriguez J.C."/>
            <person name="Van S.L."/>
            <person name="Yuan L."/>
            <person name="Wang Z."/>
            <person name="Xia Z."/>
            <person name="Xiao L."/>
            <person name="Anderson O.D."/>
            <person name="Ouyang S."/>
            <person name="Liang Y."/>
            <person name="Zimin A.V."/>
            <person name="Pertea G."/>
            <person name="Qi P."/>
            <person name="Bennetzen J.L."/>
            <person name="Dai X."/>
            <person name="Dawson M.W."/>
            <person name="Muller H.G."/>
            <person name="Kugler K."/>
            <person name="Rivarola-Duarte L."/>
            <person name="Spannagl M."/>
            <person name="Mayer K.F.X."/>
            <person name="Lu F.H."/>
            <person name="Bevan M.W."/>
            <person name="Leroy P."/>
            <person name="Li P."/>
            <person name="You F.M."/>
            <person name="Sun Q."/>
            <person name="Liu Z."/>
            <person name="Lyons E."/>
            <person name="Wicker T."/>
            <person name="Salzberg S.L."/>
            <person name="Devos K.M."/>
            <person name="Dvorak J."/>
        </authorList>
    </citation>
    <scope>NUCLEOTIDE SEQUENCE [LARGE SCALE GENOMIC DNA]</scope>
    <source>
        <strain evidence="6">cv. AL8/78</strain>
    </source>
</reference>
<dbReference type="Proteomes" id="UP000015105">
    <property type="component" value="Chromosome 3D"/>
</dbReference>
<dbReference type="Pfam" id="PF08263">
    <property type="entry name" value="LRRNT_2"/>
    <property type="match status" value="1"/>
</dbReference>
<feature type="chain" id="PRO_5019338264" description="Leucine-rich repeat-containing N-terminal plant-type domain-containing protein" evidence="4">
    <location>
        <begin position="26"/>
        <end position="83"/>
    </location>
</feature>
<evidence type="ECO:0000313" key="6">
    <source>
        <dbReference type="EnsemblPlants" id="AET3Gv21094400.11"/>
    </source>
</evidence>
<keyword evidence="2 4" id="KW-0732">Signal</keyword>
<dbReference type="PANTHER" id="PTHR47988">
    <property type="entry name" value="SOMATIC EMBRYOGENESIS RECEPTOR KINASE 1"/>
    <property type="match status" value="1"/>
</dbReference>
<dbReference type="AlphaFoldDB" id="A0A453GL39"/>